<evidence type="ECO:0000256" key="10">
    <source>
        <dbReference type="HAMAP-Rule" id="MF_00315"/>
    </source>
</evidence>
<dbReference type="SUPFAM" id="SSF52518">
    <property type="entry name" value="Thiamin diphosphate-binding fold (THDP-binding)"/>
    <property type="match status" value="1"/>
</dbReference>
<evidence type="ECO:0000256" key="3">
    <source>
        <dbReference type="ARBA" id="ARBA00011738"/>
    </source>
</evidence>
<dbReference type="PATRIC" id="fig|909613.9.peg.188"/>
<dbReference type="Pfam" id="PF02779">
    <property type="entry name" value="Transket_pyr"/>
    <property type="match status" value="1"/>
</dbReference>
<dbReference type="PANTHER" id="PTHR43322:SF5">
    <property type="entry name" value="1-DEOXY-D-XYLULOSE-5-PHOSPHATE SYNTHASE, CHLOROPLASTIC"/>
    <property type="match status" value="1"/>
</dbReference>
<dbReference type="Pfam" id="PF02780">
    <property type="entry name" value="Transketolase_C"/>
    <property type="match status" value="1"/>
</dbReference>
<evidence type="ECO:0000256" key="8">
    <source>
        <dbReference type="ARBA" id="ARBA00023052"/>
    </source>
</evidence>
<protein>
    <recommendedName>
        <fullName evidence="10">1-deoxy-D-xylulose-5-phosphate synthase</fullName>
        <ecNumber evidence="10">2.2.1.7</ecNumber>
    </recommendedName>
    <alternativeName>
        <fullName evidence="10">1-deoxyxylulose-5-phosphate synthase</fullName>
        <shortName evidence="10">DXP synthase</shortName>
        <shortName evidence="10">DXPS</shortName>
    </alternativeName>
</protein>
<evidence type="ECO:0000256" key="11">
    <source>
        <dbReference type="SAM" id="MobiDB-lite"/>
    </source>
</evidence>
<feature type="binding site" evidence="10">
    <location>
        <begin position="186"/>
        <end position="188"/>
    </location>
    <ligand>
        <name>thiamine diphosphate</name>
        <dbReference type="ChEBI" id="CHEBI:58937"/>
    </ligand>
</feature>
<dbReference type="PROSITE" id="PS00802">
    <property type="entry name" value="TRANSKETOLASE_2"/>
    <property type="match status" value="1"/>
</dbReference>
<dbReference type="InterPro" id="IPR009014">
    <property type="entry name" value="Transketo_C/PFOR_II"/>
</dbReference>
<dbReference type="PANTHER" id="PTHR43322">
    <property type="entry name" value="1-D-DEOXYXYLULOSE 5-PHOSPHATE SYNTHASE-RELATED"/>
    <property type="match status" value="1"/>
</dbReference>
<organism evidence="13 14">
    <name type="scientific">Actinokineospora spheciospongiae</name>
    <dbReference type="NCBI Taxonomy" id="909613"/>
    <lineage>
        <taxon>Bacteria</taxon>
        <taxon>Bacillati</taxon>
        <taxon>Actinomycetota</taxon>
        <taxon>Actinomycetes</taxon>
        <taxon>Pseudonocardiales</taxon>
        <taxon>Pseudonocardiaceae</taxon>
        <taxon>Actinokineospora</taxon>
    </lineage>
</organism>
<dbReference type="STRING" id="909613.UO65_0180"/>
<feature type="compositionally biased region" description="Basic and acidic residues" evidence="11">
    <location>
        <begin position="663"/>
        <end position="680"/>
    </location>
</feature>
<dbReference type="NCBIfam" id="NF003933">
    <property type="entry name" value="PRK05444.2-2"/>
    <property type="match status" value="1"/>
</dbReference>
<sequence>MNAAQAVVWWRSFLIPDSSWRPGCLPPLFPRLAQDHSTTPQDAIMSGQILTGPALPLGRGGPVPETAAPAFPDALLDRVRGPADLRGLTAAELRGLAAEIRELLVEVVTRVGGHLGPNLGVVELTIALHRVFDSPRDAIVFDAGHQGYVHKLLTGRRAEFALLRQAGGQSGYPSRAESPHDLVENSHASTALSYADGLTRAFAGKRGKRHVVAVVGDGALTGGMCWEALNNIAVSGRPVVVVLNDNGRSYAPTAGAVGSHLAHLREDAGGYHLSVFESLGMSYVGPVDGHDVGALEAALGKARALGRPVVVHCVTTKGKGHPPAERDEADRLHTVPPANAERPAGPTWTSVFAREVVELGRRRPDIACLSAAMLRPTGLQAFAEEFPERTHDVGVAEQHAVTSAAGLAMGGLHPVVAVCSTFLTRALDQVLMDVALHALPVTLVLDRAGVTGDDGPSHHGVWDLSLLQAVPGLRIAAPRDGEQLRALLGEAVRVDGPTALRFPRGETGPAVPRLRAEGGVDVLFESGRRDVALVTVGPMALPGVRAALRLGERGTGVTVCDPRWVSPPSPALVDLVARHRVVVCVEDGVRVGGVGARLAQAVRDAGHDTPVHALGLPAEFLPQGPRADILRRHRLDAVGLAKTITALVEGDHSRGADPAAEAEVPHPRGRGGDARPRSGR</sequence>
<comment type="cofactor">
    <cofactor evidence="10">
        <name>thiamine diphosphate</name>
        <dbReference type="ChEBI" id="CHEBI:58937"/>
    </cofactor>
    <text evidence="10">Binds 1 thiamine pyrophosphate per subunit.</text>
</comment>
<dbReference type="Gene3D" id="3.40.50.970">
    <property type="match status" value="2"/>
</dbReference>
<feature type="binding site" evidence="10">
    <location>
        <position position="145"/>
    </location>
    <ligand>
        <name>thiamine diphosphate</name>
        <dbReference type="ChEBI" id="CHEBI:58937"/>
    </ligand>
</feature>
<dbReference type="InterPro" id="IPR029061">
    <property type="entry name" value="THDP-binding"/>
</dbReference>
<dbReference type="GO" id="GO:0016114">
    <property type="term" value="P:terpenoid biosynthetic process"/>
    <property type="evidence" value="ECO:0007669"/>
    <property type="project" value="UniProtKB-UniRule"/>
</dbReference>
<evidence type="ECO:0000313" key="13">
    <source>
        <dbReference type="EMBL" id="EWC64573.1"/>
    </source>
</evidence>
<evidence type="ECO:0000313" key="14">
    <source>
        <dbReference type="Proteomes" id="UP000019277"/>
    </source>
</evidence>
<keyword evidence="5 10" id="KW-0479">Metal-binding</keyword>
<dbReference type="AlphaFoldDB" id="W7IW80"/>
<keyword evidence="14" id="KW-1185">Reference proteome</keyword>
<keyword evidence="8 10" id="KW-0786">Thiamine pyrophosphate</keyword>
<evidence type="ECO:0000256" key="5">
    <source>
        <dbReference type="ARBA" id="ARBA00022723"/>
    </source>
</evidence>
<comment type="function">
    <text evidence="10">Catalyzes the acyloin condensation reaction between C atoms 2 and 3 of pyruvate and glyceraldehyde 3-phosphate to yield 1-deoxy-D-xylulose-5-phosphate (DXP).</text>
</comment>
<dbReference type="Pfam" id="PF13292">
    <property type="entry name" value="DXP_synthase_N"/>
    <property type="match status" value="2"/>
</dbReference>
<feature type="binding site" evidence="10">
    <location>
        <position position="397"/>
    </location>
    <ligand>
        <name>thiamine diphosphate</name>
        <dbReference type="ChEBI" id="CHEBI:58937"/>
    </ligand>
</feature>
<comment type="subunit">
    <text evidence="3 10">Homodimer.</text>
</comment>
<dbReference type="Proteomes" id="UP000019277">
    <property type="component" value="Unassembled WGS sequence"/>
</dbReference>
<dbReference type="GO" id="GO:0008661">
    <property type="term" value="F:1-deoxy-D-xylulose-5-phosphate synthase activity"/>
    <property type="evidence" value="ECO:0007669"/>
    <property type="project" value="UniProtKB-UniRule"/>
</dbReference>
<dbReference type="EMBL" id="AYXG01000004">
    <property type="protein sequence ID" value="EWC64573.1"/>
    <property type="molecule type" value="Genomic_DNA"/>
</dbReference>
<evidence type="ECO:0000256" key="4">
    <source>
        <dbReference type="ARBA" id="ARBA00022679"/>
    </source>
</evidence>
<comment type="caution">
    <text evidence="13">The sequence shown here is derived from an EMBL/GenBank/DDBJ whole genome shotgun (WGS) entry which is preliminary data.</text>
</comment>
<feature type="binding site" evidence="10">
    <location>
        <position position="217"/>
    </location>
    <ligand>
        <name>Mg(2+)</name>
        <dbReference type="ChEBI" id="CHEBI:18420"/>
    </ligand>
</feature>
<proteinExistence type="inferred from homology"/>
<dbReference type="GO" id="GO:0005829">
    <property type="term" value="C:cytosol"/>
    <property type="evidence" value="ECO:0007669"/>
    <property type="project" value="TreeGrafter"/>
</dbReference>
<dbReference type="CDD" id="cd02007">
    <property type="entry name" value="TPP_DXS"/>
    <property type="match status" value="1"/>
</dbReference>
<dbReference type="SUPFAM" id="SSF52922">
    <property type="entry name" value="TK C-terminal domain-like"/>
    <property type="match status" value="1"/>
</dbReference>
<dbReference type="FunFam" id="3.40.50.970:FF:000010">
    <property type="entry name" value="1-deoxy-D-xylulose-5-phosphate synthase"/>
    <property type="match status" value="1"/>
</dbReference>
<comment type="catalytic activity">
    <reaction evidence="10">
        <text>D-glyceraldehyde 3-phosphate + pyruvate + H(+) = 1-deoxy-D-xylulose 5-phosphate + CO2</text>
        <dbReference type="Rhea" id="RHEA:12605"/>
        <dbReference type="ChEBI" id="CHEBI:15361"/>
        <dbReference type="ChEBI" id="CHEBI:15378"/>
        <dbReference type="ChEBI" id="CHEBI:16526"/>
        <dbReference type="ChEBI" id="CHEBI:57792"/>
        <dbReference type="ChEBI" id="CHEBI:59776"/>
        <dbReference type="EC" id="2.2.1.7"/>
    </reaction>
</comment>
<evidence type="ECO:0000256" key="2">
    <source>
        <dbReference type="ARBA" id="ARBA00011081"/>
    </source>
</evidence>
<dbReference type="GO" id="GO:0019288">
    <property type="term" value="P:isopentenyl diphosphate biosynthetic process, methylerythritol 4-phosphate pathway"/>
    <property type="evidence" value="ECO:0007669"/>
    <property type="project" value="TreeGrafter"/>
</dbReference>
<feature type="binding site" evidence="10">
    <location>
        <begin position="218"/>
        <end position="219"/>
    </location>
    <ligand>
        <name>thiamine diphosphate</name>
        <dbReference type="ChEBI" id="CHEBI:58937"/>
    </ligand>
</feature>
<feature type="domain" description="Transketolase-like pyrimidine-binding" evidence="12">
    <location>
        <begin position="346"/>
        <end position="509"/>
    </location>
</feature>
<gene>
    <name evidence="10" type="primary">dxs</name>
    <name evidence="13" type="ORF">UO65_0180</name>
</gene>
<dbReference type="InterPro" id="IPR033248">
    <property type="entry name" value="Transketolase_C"/>
</dbReference>
<dbReference type="GO" id="GO:0030976">
    <property type="term" value="F:thiamine pyrophosphate binding"/>
    <property type="evidence" value="ECO:0007669"/>
    <property type="project" value="UniProtKB-UniRule"/>
</dbReference>
<dbReference type="PROSITE" id="PS00801">
    <property type="entry name" value="TRANSKETOLASE_1"/>
    <property type="match status" value="1"/>
</dbReference>
<comment type="similarity">
    <text evidence="2 10">Belongs to the transketolase family. DXPS subfamily.</text>
</comment>
<dbReference type="GO" id="GO:0000287">
    <property type="term" value="F:magnesium ion binding"/>
    <property type="evidence" value="ECO:0007669"/>
    <property type="project" value="UniProtKB-UniRule"/>
</dbReference>
<dbReference type="InterPro" id="IPR005475">
    <property type="entry name" value="Transketolase-like_Pyr-bd"/>
</dbReference>
<keyword evidence="6 10" id="KW-0460">Magnesium</keyword>
<feature type="binding site" evidence="10">
    <location>
        <position position="246"/>
    </location>
    <ligand>
        <name>thiamine diphosphate</name>
        <dbReference type="ChEBI" id="CHEBI:58937"/>
    </ligand>
</feature>
<dbReference type="eggNOG" id="COG1154">
    <property type="taxonomic scope" value="Bacteria"/>
</dbReference>
<dbReference type="InterPro" id="IPR005477">
    <property type="entry name" value="Dxylulose-5-P_synthase"/>
</dbReference>
<keyword evidence="4 10" id="KW-0808">Transferase</keyword>
<feature type="binding site" evidence="10">
    <location>
        <position position="246"/>
    </location>
    <ligand>
        <name>Mg(2+)</name>
        <dbReference type="ChEBI" id="CHEBI:18420"/>
    </ligand>
</feature>
<comment type="pathway">
    <text evidence="1 10">Metabolic intermediate biosynthesis; 1-deoxy-D-xylulose 5-phosphate biosynthesis; 1-deoxy-D-xylulose 5-phosphate from D-glyceraldehyde 3-phosphate and pyruvate: step 1/1.</text>
</comment>
<dbReference type="EC" id="2.2.1.7" evidence="10"/>
<reference evidence="13 14" key="1">
    <citation type="journal article" date="2014" name="Genome Announc.">
        <title>Draft Genome Sequence of the Antitrypanosomally Active Sponge-Associated Bacterium Actinokineospora sp. Strain EG49.</title>
        <authorList>
            <person name="Harjes J."/>
            <person name="Ryu T."/>
            <person name="Abdelmohsen U.R."/>
            <person name="Moitinho-Silva L."/>
            <person name="Horn H."/>
            <person name="Ravasi T."/>
            <person name="Hentschel U."/>
        </authorList>
    </citation>
    <scope>NUCLEOTIDE SEQUENCE [LARGE SCALE GENOMIC DNA]</scope>
    <source>
        <strain evidence="13 14">EG49</strain>
    </source>
</reference>
<evidence type="ECO:0000256" key="9">
    <source>
        <dbReference type="ARBA" id="ARBA00023229"/>
    </source>
</evidence>
<dbReference type="InterPro" id="IPR020826">
    <property type="entry name" value="Transketolase_BS"/>
</dbReference>
<dbReference type="GO" id="GO:0009228">
    <property type="term" value="P:thiamine biosynthetic process"/>
    <property type="evidence" value="ECO:0007669"/>
    <property type="project" value="UniProtKB-UniRule"/>
</dbReference>
<evidence type="ECO:0000259" key="12">
    <source>
        <dbReference type="SMART" id="SM00861"/>
    </source>
</evidence>
<accession>W7IW80</accession>
<dbReference type="HAMAP" id="MF_00315">
    <property type="entry name" value="DXP_synth"/>
    <property type="match status" value="1"/>
</dbReference>
<dbReference type="UniPathway" id="UPA00064">
    <property type="reaction ID" value="UER00091"/>
</dbReference>
<feature type="binding site" evidence="10">
    <location>
        <position position="321"/>
    </location>
    <ligand>
        <name>thiamine diphosphate</name>
        <dbReference type="ChEBI" id="CHEBI:58937"/>
    </ligand>
</feature>
<dbReference type="Gene3D" id="3.40.50.920">
    <property type="match status" value="1"/>
</dbReference>
<evidence type="ECO:0000256" key="1">
    <source>
        <dbReference type="ARBA" id="ARBA00004980"/>
    </source>
</evidence>
<evidence type="ECO:0000256" key="7">
    <source>
        <dbReference type="ARBA" id="ARBA00022977"/>
    </source>
</evidence>
<comment type="cofactor">
    <cofactor evidence="10">
        <name>Mg(2+)</name>
        <dbReference type="ChEBI" id="CHEBI:18420"/>
    </cofactor>
    <text evidence="10">Binds 1 Mg(2+) ion per subunit.</text>
</comment>
<dbReference type="SMART" id="SM00861">
    <property type="entry name" value="Transket_pyr"/>
    <property type="match status" value="1"/>
</dbReference>
<dbReference type="CDD" id="cd07033">
    <property type="entry name" value="TPP_PYR_DXS_TK_like"/>
    <property type="match status" value="1"/>
</dbReference>
<name>W7IW80_9PSEU</name>
<dbReference type="InterPro" id="IPR049557">
    <property type="entry name" value="Transketolase_CS"/>
</dbReference>
<feature type="region of interest" description="Disordered" evidence="11">
    <location>
        <begin position="649"/>
        <end position="680"/>
    </location>
</feature>
<keyword evidence="9 10" id="KW-0414">Isoprene biosynthesis</keyword>
<keyword evidence="7 10" id="KW-0784">Thiamine biosynthesis</keyword>
<evidence type="ECO:0000256" key="6">
    <source>
        <dbReference type="ARBA" id="ARBA00022842"/>
    </source>
</evidence>